<dbReference type="Pfam" id="PF00126">
    <property type="entry name" value="HTH_1"/>
    <property type="match status" value="1"/>
</dbReference>
<sequence length="303" mass="33798">MLLRHIRYLLAVADHRNFTRAAEALHVSQPTLSQQIKQLEETLGAPLLDRSGRTVSLTDAGQAYVRFARLALQDLQAGTRAMHDVQDLSRGNLRLAMTPTFTAYLIGPLLAQFYRLYPGISVSVEEMTQDRLEHALTEDLLDIGLGFTGEHMPDIACQALFVEALSLVASASHPSLNRKQWLKLADFQQQPLVLLNADFATRRYIDDYCRTLAIKPQIAMEANSISAVIEIIRHTHLATILPREVAQTQQGLHAVQLRPALAQRTVALLSRKGAYRSAACGAFVELASTWRMFSDCESELHQD</sequence>
<evidence type="ECO:0000256" key="3">
    <source>
        <dbReference type="ARBA" id="ARBA00023125"/>
    </source>
</evidence>
<dbReference type="GO" id="GO:0003677">
    <property type="term" value="F:DNA binding"/>
    <property type="evidence" value="ECO:0007669"/>
    <property type="project" value="UniProtKB-KW"/>
</dbReference>
<dbReference type="Gene3D" id="3.40.190.290">
    <property type="match status" value="1"/>
</dbReference>
<dbReference type="Proteomes" id="UP000199620">
    <property type="component" value="Chromosome I"/>
</dbReference>
<dbReference type="AlphaFoldDB" id="A0A5B2UMP5"/>
<keyword evidence="2" id="KW-0805">Transcription regulation</keyword>
<dbReference type="PROSITE" id="PS50931">
    <property type="entry name" value="HTH_LYSR"/>
    <property type="match status" value="1"/>
</dbReference>
<keyword evidence="8" id="KW-1185">Reference proteome</keyword>
<dbReference type="PRINTS" id="PR00039">
    <property type="entry name" value="HTHLYSR"/>
</dbReference>
<reference evidence="7 8" key="1">
    <citation type="submission" date="2016-10" db="EMBL/GenBank/DDBJ databases">
        <authorList>
            <person name="Varghese N."/>
            <person name="Submissions S."/>
        </authorList>
    </citation>
    <scope>NUCLEOTIDE SEQUENCE [LARGE SCALE GENOMIC DNA]</scope>
    <source>
        <strain evidence="7 8">BS2771</strain>
    </source>
</reference>
<evidence type="ECO:0000313" key="6">
    <source>
        <dbReference type="EMBL" id="KAA2227921.1"/>
    </source>
</evidence>
<feature type="domain" description="HTH lysR-type" evidence="5">
    <location>
        <begin position="1"/>
        <end position="58"/>
    </location>
</feature>
<dbReference type="SUPFAM" id="SSF53850">
    <property type="entry name" value="Periplasmic binding protein-like II"/>
    <property type="match status" value="1"/>
</dbReference>
<evidence type="ECO:0000256" key="2">
    <source>
        <dbReference type="ARBA" id="ARBA00023015"/>
    </source>
</evidence>
<comment type="similarity">
    <text evidence="1">Belongs to the LysR transcriptional regulatory family.</text>
</comment>
<evidence type="ECO:0000256" key="4">
    <source>
        <dbReference type="ARBA" id="ARBA00023163"/>
    </source>
</evidence>
<dbReference type="Gene3D" id="1.10.10.10">
    <property type="entry name" value="Winged helix-like DNA-binding domain superfamily/Winged helix DNA-binding domain"/>
    <property type="match status" value="1"/>
</dbReference>
<dbReference type="SUPFAM" id="SSF46785">
    <property type="entry name" value="Winged helix' DNA-binding domain"/>
    <property type="match status" value="1"/>
</dbReference>
<evidence type="ECO:0000313" key="8">
    <source>
        <dbReference type="Proteomes" id="UP000199620"/>
    </source>
</evidence>
<reference evidence="6 9" key="2">
    <citation type="submission" date="2019-09" db="EMBL/GenBank/DDBJ databases">
        <title>Draft genome sequence of Pseudomonas brenneri CCUG 51514(T).</title>
        <authorList>
            <person name="Tunovic T."/>
            <person name="Pineiro-Iglesias B."/>
            <person name="Unosson C."/>
            <person name="Inganas E."/>
            <person name="Ohlen M."/>
            <person name="Cardew S."/>
            <person name="Jensie-Markopoulos S."/>
            <person name="Salva-Serra F."/>
            <person name="Jaen-Luchoro D."/>
            <person name="Svensson-Stadler L."/>
            <person name="Chun J."/>
            <person name="Moore E."/>
        </authorList>
    </citation>
    <scope>NUCLEOTIDE SEQUENCE [LARGE SCALE GENOMIC DNA]</scope>
    <source>
        <strain evidence="6 9">CCUG 51514</strain>
    </source>
</reference>
<dbReference type="InterPro" id="IPR000847">
    <property type="entry name" value="LysR_HTH_N"/>
</dbReference>
<evidence type="ECO:0000313" key="9">
    <source>
        <dbReference type="Proteomes" id="UP000325296"/>
    </source>
</evidence>
<evidence type="ECO:0000313" key="7">
    <source>
        <dbReference type="EMBL" id="SDU84305.1"/>
    </source>
</evidence>
<dbReference type="InterPro" id="IPR005119">
    <property type="entry name" value="LysR_subst-bd"/>
</dbReference>
<dbReference type="GO" id="GO:0005829">
    <property type="term" value="C:cytosol"/>
    <property type="evidence" value="ECO:0007669"/>
    <property type="project" value="TreeGrafter"/>
</dbReference>
<dbReference type="InterPro" id="IPR050950">
    <property type="entry name" value="HTH-type_LysR_regulators"/>
</dbReference>
<dbReference type="NCBIfam" id="NF008416">
    <property type="entry name" value="PRK11242.1"/>
    <property type="match status" value="1"/>
</dbReference>
<dbReference type="PANTHER" id="PTHR30419">
    <property type="entry name" value="HTH-TYPE TRANSCRIPTIONAL REGULATOR YBHD"/>
    <property type="match status" value="1"/>
</dbReference>
<protein>
    <submittedName>
        <fullName evidence="7">LysR family transcriptional regulator, cyn operon transcriptional activator</fullName>
    </submittedName>
    <submittedName>
        <fullName evidence="6">Transcriptional regulator CynR</fullName>
    </submittedName>
</protein>
<keyword evidence="4" id="KW-0804">Transcription</keyword>
<dbReference type="RefSeq" id="WP_032863511.1">
    <property type="nucleotide sequence ID" value="NZ_BMNU01000006.1"/>
</dbReference>
<dbReference type="GO" id="GO:0003700">
    <property type="term" value="F:DNA-binding transcription factor activity"/>
    <property type="evidence" value="ECO:0007669"/>
    <property type="project" value="InterPro"/>
</dbReference>
<evidence type="ECO:0000259" key="5">
    <source>
        <dbReference type="PROSITE" id="PS50931"/>
    </source>
</evidence>
<dbReference type="InterPro" id="IPR036390">
    <property type="entry name" value="WH_DNA-bd_sf"/>
</dbReference>
<dbReference type="Pfam" id="PF03466">
    <property type="entry name" value="LysR_substrate"/>
    <property type="match status" value="1"/>
</dbReference>
<dbReference type="EMBL" id="LT629800">
    <property type="protein sequence ID" value="SDU84305.1"/>
    <property type="molecule type" value="Genomic_DNA"/>
</dbReference>
<organism evidence="6 9">
    <name type="scientific">Pseudomonas brenneri</name>
    <dbReference type="NCBI Taxonomy" id="129817"/>
    <lineage>
        <taxon>Bacteria</taxon>
        <taxon>Pseudomonadati</taxon>
        <taxon>Pseudomonadota</taxon>
        <taxon>Gammaproteobacteria</taxon>
        <taxon>Pseudomonadales</taxon>
        <taxon>Pseudomonadaceae</taxon>
        <taxon>Pseudomonas</taxon>
    </lineage>
</organism>
<proteinExistence type="inferred from homology"/>
<dbReference type="InterPro" id="IPR036388">
    <property type="entry name" value="WH-like_DNA-bd_sf"/>
</dbReference>
<keyword evidence="3" id="KW-0238">DNA-binding</keyword>
<accession>A0A5B2UMP5</accession>
<gene>
    <name evidence="6" type="primary">cynR</name>
    <name evidence="6" type="ORF">F1720_20200</name>
    <name evidence="7" type="ORF">SAMN04490181_0372</name>
</gene>
<name>A0A5B2UMP5_9PSED</name>
<dbReference type="OrthoDB" id="646694at2"/>
<dbReference type="EMBL" id="VUOL01000012">
    <property type="protein sequence ID" value="KAA2227921.1"/>
    <property type="molecule type" value="Genomic_DNA"/>
</dbReference>
<dbReference type="FunFam" id="1.10.10.10:FF:000001">
    <property type="entry name" value="LysR family transcriptional regulator"/>
    <property type="match status" value="1"/>
</dbReference>
<evidence type="ECO:0000256" key="1">
    <source>
        <dbReference type="ARBA" id="ARBA00009437"/>
    </source>
</evidence>
<dbReference type="Proteomes" id="UP000325296">
    <property type="component" value="Unassembled WGS sequence"/>
</dbReference>